<dbReference type="InterPro" id="IPR050697">
    <property type="entry name" value="Adenylyl/Guanylyl_Cyclase_3/4"/>
</dbReference>
<feature type="domain" description="Guanylate cyclase" evidence="1">
    <location>
        <begin position="22"/>
        <end position="136"/>
    </location>
</feature>
<dbReference type="KEGG" id="rhy:RD110_06510"/>
<gene>
    <name evidence="2" type="ORF">RD110_06510</name>
</gene>
<evidence type="ECO:0000313" key="2">
    <source>
        <dbReference type="EMBL" id="APW36888.1"/>
    </source>
</evidence>
<dbReference type="PROSITE" id="PS50125">
    <property type="entry name" value="GUANYLATE_CYCLASE_2"/>
    <property type="match status" value="1"/>
</dbReference>
<proteinExistence type="predicted"/>
<reference evidence="2 3" key="1">
    <citation type="submission" date="2017-01" db="EMBL/GenBank/DDBJ databases">
        <authorList>
            <person name="Mah S.A."/>
            <person name="Swanson W.J."/>
            <person name="Moy G.W."/>
            <person name="Vacquier V.D."/>
        </authorList>
    </citation>
    <scope>NUCLEOTIDE SEQUENCE [LARGE SCALE GENOMIC DNA]</scope>
    <source>
        <strain evidence="2 3">DCY110</strain>
    </source>
</reference>
<dbReference type="SUPFAM" id="SSF48452">
    <property type="entry name" value="TPR-like"/>
    <property type="match status" value="1"/>
</dbReference>
<dbReference type="AlphaFoldDB" id="A0A1P8JT24"/>
<dbReference type="PANTHER" id="PTHR43081">
    <property type="entry name" value="ADENYLATE CYCLASE, TERMINAL-DIFFERENTIATION SPECIFIC-RELATED"/>
    <property type="match status" value="1"/>
</dbReference>
<dbReference type="PANTHER" id="PTHR43081:SF19">
    <property type="entry name" value="PH-SENSITIVE ADENYLATE CYCLASE RV1264"/>
    <property type="match status" value="1"/>
</dbReference>
<keyword evidence="3" id="KW-1185">Reference proteome</keyword>
<dbReference type="EMBL" id="CP019236">
    <property type="protein sequence ID" value="APW36888.1"/>
    <property type="molecule type" value="Genomic_DNA"/>
</dbReference>
<dbReference type="Gene3D" id="3.30.70.1230">
    <property type="entry name" value="Nucleotide cyclase"/>
    <property type="match status" value="1"/>
</dbReference>
<dbReference type="InterPro" id="IPR029787">
    <property type="entry name" value="Nucleotide_cyclase"/>
</dbReference>
<dbReference type="Gene3D" id="1.25.40.10">
    <property type="entry name" value="Tetratricopeptide repeat domain"/>
    <property type="match status" value="1"/>
</dbReference>
<dbReference type="Pfam" id="PF00211">
    <property type="entry name" value="Guanylate_cyc"/>
    <property type="match status" value="1"/>
</dbReference>
<name>A0A1P8JT24_9BURK</name>
<dbReference type="GO" id="GO:0006171">
    <property type="term" value="P:cAMP biosynthetic process"/>
    <property type="evidence" value="ECO:0007669"/>
    <property type="project" value="TreeGrafter"/>
</dbReference>
<dbReference type="InterPro" id="IPR001054">
    <property type="entry name" value="A/G_cyclase"/>
</dbReference>
<dbReference type="GO" id="GO:0035556">
    <property type="term" value="P:intracellular signal transduction"/>
    <property type="evidence" value="ECO:0007669"/>
    <property type="project" value="InterPro"/>
</dbReference>
<dbReference type="STRING" id="1842727.RD110_06510"/>
<dbReference type="CDD" id="cd07302">
    <property type="entry name" value="CHD"/>
    <property type="match status" value="1"/>
</dbReference>
<dbReference type="InterPro" id="IPR011990">
    <property type="entry name" value="TPR-like_helical_dom_sf"/>
</dbReference>
<protein>
    <recommendedName>
        <fullName evidence="1">Guanylate cyclase domain-containing protein</fullName>
    </recommendedName>
</protein>
<accession>A0A1P8JT24</accession>
<dbReference type="Proteomes" id="UP000186609">
    <property type="component" value="Chromosome"/>
</dbReference>
<dbReference type="GO" id="GO:0004016">
    <property type="term" value="F:adenylate cyclase activity"/>
    <property type="evidence" value="ECO:0007669"/>
    <property type="project" value="UniProtKB-ARBA"/>
</dbReference>
<sequence>MPDKSLDDWSLVTASLSRSTKTVMVLDLVESVRLMEENEADIVHRWQGVQRMVGKLLVQHGGRLVKSLGDGMMLEFDQPQTAARCALAVQAAMPGFNLGYGVEQHLMLRIGLHTAQVYADAMDIYGSGVNLAARITTLAGPGEVMISAKVKEALVAPAGPGEVVTSAEVRDALTDGLDGTLEDLGECYLKHVSGAVRVYRVGAAGPMPVLPSRDRYGVPLQPTIAVIPFEARSEEPGHIAVGDLIADAVIAQLSKVLDILVISRLSSAAFRGRTTSTNEVQARLGARYIVSGAYYVSGRSLVLMVELADASTQQVIWADRIIGTLDDLLSAQSEVIEAVVHATTHAVLQREVERTQTQPLPTLEGYALMLGGINLMHRSTKREFDRSREALATLIDRHRHVAAPRAWMGKWYVLKATRGMTDDLQREAHAALDHTKRALDADPSNSLALAMEGFVYCHLQKDVETALLRLNLACSTNPSEALAWLFSSVVHAFVGDTQQAIFASDRALALSPLDPLRHYFESLATAAALSAEDYLRAVALGEKSLRGNRTHLPTMRALVAAYWYLDQQEKAREMAKTLMLSSPAFTVSKYLQSSASAAYPFGKKLALALAQAGVPSR</sequence>
<dbReference type="OrthoDB" id="1971692at2"/>
<evidence type="ECO:0000313" key="3">
    <source>
        <dbReference type="Proteomes" id="UP000186609"/>
    </source>
</evidence>
<dbReference type="SUPFAM" id="SSF55073">
    <property type="entry name" value="Nucleotide cyclase"/>
    <property type="match status" value="1"/>
</dbReference>
<evidence type="ECO:0000259" key="1">
    <source>
        <dbReference type="PROSITE" id="PS50125"/>
    </source>
</evidence>
<dbReference type="RefSeq" id="WP_076197800.1">
    <property type="nucleotide sequence ID" value="NZ_CP019236.1"/>
</dbReference>
<organism evidence="2 3">
    <name type="scientific">Rhodoferax koreensis</name>
    <dbReference type="NCBI Taxonomy" id="1842727"/>
    <lineage>
        <taxon>Bacteria</taxon>
        <taxon>Pseudomonadati</taxon>
        <taxon>Pseudomonadota</taxon>
        <taxon>Betaproteobacteria</taxon>
        <taxon>Burkholderiales</taxon>
        <taxon>Comamonadaceae</taxon>
        <taxon>Rhodoferax</taxon>
    </lineage>
</organism>
<dbReference type="Gene3D" id="3.40.50.10070">
    <property type="entry name" value="TolB, N-terminal domain"/>
    <property type="match status" value="1"/>
</dbReference>